<evidence type="ECO:0000256" key="2">
    <source>
        <dbReference type="ARBA" id="ARBA00004496"/>
    </source>
</evidence>
<comment type="subcellular location">
    <subcellularLocation>
        <location evidence="2">Cytoplasm</location>
    </subcellularLocation>
</comment>
<keyword evidence="13 19" id="KW-0030">Aminoacyl-tRNA synthetase</keyword>
<keyword evidence="7" id="KW-0436">Ligase</keyword>
<dbReference type="GO" id="GO:0006428">
    <property type="term" value="P:isoleucyl-tRNA aminoacylation"/>
    <property type="evidence" value="ECO:0007669"/>
    <property type="project" value="UniProtKB-UniRule"/>
</dbReference>
<keyword evidence="6" id="KW-0963">Cytoplasm</keyword>
<dbReference type="GO" id="GO:0005524">
    <property type="term" value="F:ATP binding"/>
    <property type="evidence" value="ECO:0007669"/>
    <property type="project" value="UniProtKB-KW"/>
</dbReference>
<dbReference type="Pfam" id="PF08264">
    <property type="entry name" value="Anticodon_1"/>
    <property type="match status" value="1"/>
</dbReference>
<evidence type="ECO:0000256" key="16">
    <source>
        <dbReference type="NCBIfam" id="TIGR00392"/>
    </source>
</evidence>
<keyword evidence="8" id="KW-0479">Metal-binding</keyword>
<evidence type="ECO:0000256" key="14">
    <source>
        <dbReference type="ARBA" id="ARBA00025217"/>
    </source>
</evidence>
<dbReference type="Gene3D" id="3.40.50.620">
    <property type="entry name" value="HUPs"/>
    <property type="match status" value="2"/>
</dbReference>
<evidence type="ECO:0000256" key="12">
    <source>
        <dbReference type="ARBA" id="ARBA00022917"/>
    </source>
</evidence>
<dbReference type="InterPro" id="IPR023586">
    <property type="entry name" value="Ile-tRNA-ligase_type2"/>
</dbReference>
<dbReference type="InterPro" id="IPR002300">
    <property type="entry name" value="aa-tRNA-synth_Ia"/>
</dbReference>
<name>A0A554LHM8_9BACT</name>
<dbReference type="FunFam" id="3.40.50.620:FF:000063">
    <property type="entry name" value="Isoleucine--tRNA ligase"/>
    <property type="match status" value="1"/>
</dbReference>
<dbReference type="Proteomes" id="UP000315689">
    <property type="component" value="Unassembled WGS sequence"/>
</dbReference>
<dbReference type="InterPro" id="IPR009080">
    <property type="entry name" value="tRNAsynth_Ia_anticodon-bd"/>
</dbReference>
<dbReference type="GO" id="GO:0002161">
    <property type="term" value="F:aminoacyl-tRNA deacylase activity"/>
    <property type="evidence" value="ECO:0007669"/>
    <property type="project" value="InterPro"/>
</dbReference>
<evidence type="ECO:0000256" key="3">
    <source>
        <dbReference type="ARBA" id="ARBA00007078"/>
    </source>
</evidence>
<comment type="catalytic activity">
    <reaction evidence="15">
        <text>tRNA(Ile) + L-isoleucine + ATP = L-isoleucyl-tRNA(Ile) + AMP + diphosphate</text>
        <dbReference type="Rhea" id="RHEA:11060"/>
        <dbReference type="Rhea" id="RHEA-COMP:9666"/>
        <dbReference type="Rhea" id="RHEA-COMP:9695"/>
        <dbReference type="ChEBI" id="CHEBI:30616"/>
        <dbReference type="ChEBI" id="CHEBI:33019"/>
        <dbReference type="ChEBI" id="CHEBI:58045"/>
        <dbReference type="ChEBI" id="CHEBI:78442"/>
        <dbReference type="ChEBI" id="CHEBI:78528"/>
        <dbReference type="ChEBI" id="CHEBI:456215"/>
        <dbReference type="EC" id="6.1.1.5"/>
    </reaction>
</comment>
<dbReference type="GO" id="GO:0046872">
    <property type="term" value="F:metal ion binding"/>
    <property type="evidence" value="ECO:0007669"/>
    <property type="project" value="UniProtKB-KW"/>
</dbReference>
<dbReference type="GO" id="GO:0004822">
    <property type="term" value="F:isoleucine-tRNA ligase activity"/>
    <property type="evidence" value="ECO:0007669"/>
    <property type="project" value="UniProtKB-UniRule"/>
</dbReference>
<evidence type="ECO:0000259" key="18">
    <source>
        <dbReference type="Pfam" id="PF08264"/>
    </source>
</evidence>
<sequence>MFNLTPKPDYKKIEKEVLNFWRDKKIFEKSVALRSPKKRFVFYEGPPTANGKPGIHHMLARAFKDVMCRYKTMQGFQVLRQAGWDTHGLPVEIEIEKKLGISGKDQIECLVPSDRIKSIERFNQLCRESVFEYQKVWEKSTERLGYWVDMENPYITYKNEYIEKLWGIIKQIWDKGLLYEGHKVVPYCYRCGTALSSHEVAQEYRDVEDMSVFVKFQIVKNPDTYFLVWTTTPWTLLGNVALAVGKEIEYVKVAVGNEKLILAKNLAEKVLKGCDFKAIATYTGKDFLSEKYQPIFKAIPLKHQTKDIFSVVAGDFVSTDEGTGIVHTAVMYGEDDYNLAQKFDLPKFHIVNKQGNFIKRLDKLAGKNVHSANPEIIEMLEKSQVLFAKQKYKHSYPFCWRCHKPLIYYATNSWFIKMSALRKKLLENNADINWEPEHLKNGRFGNWLEEVKDWAFSRERYWATPLPVWRCQTGKIKNQKSKIKNGCNYTLAIGSFEELANLSTQPIDMKNFNPHRPYIDEIKLKCPKCSGEMIKDPAVIDVWFDSGAMPFASGAAEKIGFPADYICEAIDQTRGWFYTLLAIATLLDKGPAYKNVISLGHILDEHGKKMSKTLGNIIDPNEIIDEFGADSLRFYLFTVNQAGATKRFVKNDLIVSLRRNLMMVWNITSFFHIYSKAQKWSYQNSHPQHFLDQWLAAKIQSEKKAIAKELDNYKIVNAAWRIEKLINEFSTWYLRLSRKRKTPEFFDTFYAGLIELLKLIAPFMPFVSEYLYQRLRSQKDAPSIHLRDFGAAQEFNQDVLNVAEKMKDIINQAMSVRMQVGIKVRQPLAKLELKVKNLPLNKEMVEIIAQETNVLEVKVKQAEKTAVVLDTKITPVLAQMGRARELKRQIQNLRKKAGYKFNEVVELRLGFDIQNNWIKKYFPELEKDVLVKIVGQIESPDASADLGDFKIAVFSADFVK</sequence>
<evidence type="ECO:0000256" key="5">
    <source>
        <dbReference type="ARBA" id="ARBA00013165"/>
    </source>
</evidence>
<comment type="caution">
    <text evidence="19">The sequence shown here is derived from an EMBL/GenBank/DDBJ whole genome shotgun (WGS) entry which is preliminary data.</text>
</comment>
<dbReference type="SUPFAM" id="SSF52374">
    <property type="entry name" value="Nucleotidylyl transferase"/>
    <property type="match status" value="1"/>
</dbReference>
<dbReference type="InterPro" id="IPR002301">
    <property type="entry name" value="Ile-tRNA-ligase"/>
</dbReference>
<dbReference type="InterPro" id="IPR013155">
    <property type="entry name" value="M/V/L/I-tRNA-synth_anticd-bd"/>
</dbReference>
<keyword evidence="9" id="KW-0547">Nucleotide-binding</keyword>
<proteinExistence type="inferred from homology"/>
<keyword evidence="12" id="KW-0648">Protein biosynthesis</keyword>
<evidence type="ECO:0000313" key="19">
    <source>
        <dbReference type="EMBL" id="TSC92350.1"/>
    </source>
</evidence>
<dbReference type="NCBIfam" id="TIGR00392">
    <property type="entry name" value="ileS"/>
    <property type="match status" value="1"/>
</dbReference>
<evidence type="ECO:0000256" key="9">
    <source>
        <dbReference type="ARBA" id="ARBA00022741"/>
    </source>
</evidence>
<evidence type="ECO:0000256" key="1">
    <source>
        <dbReference type="ARBA" id="ARBA00001947"/>
    </source>
</evidence>
<dbReference type="Gene3D" id="1.10.730.10">
    <property type="entry name" value="Isoleucyl-tRNA Synthetase, Domain 1"/>
    <property type="match status" value="1"/>
</dbReference>
<evidence type="ECO:0000256" key="8">
    <source>
        <dbReference type="ARBA" id="ARBA00022723"/>
    </source>
</evidence>
<dbReference type="AlphaFoldDB" id="A0A554LHM8"/>
<dbReference type="GO" id="GO:0005737">
    <property type="term" value="C:cytoplasm"/>
    <property type="evidence" value="ECO:0007669"/>
    <property type="project" value="UniProtKB-SubCell"/>
</dbReference>
<dbReference type="SUPFAM" id="SSF50677">
    <property type="entry name" value="ValRS/IleRS/LeuRS editing domain"/>
    <property type="match status" value="1"/>
</dbReference>
<evidence type="ECO:0000256" key="10">
    <source>
        <dbReference type="ARBA" id="ARBA00022833"/>
    </source>
</evidence>
<comment type="function">
    <text evidence="14">Catalyzes the attachment of isoleucine to tRNA(Ile). As IleRS can inadvertently accommodate and process structurally similar amino acids such as valine, to avoid such errors it has two additional distinct tRNA(Ile)-dependent editing activities. One activity is designated as 'pretransfer' editing and involves the hydrolysis of activated Val-AMP. The other activity is designated 'posttransfer' editing and involves deacylation of mischarged Val-tRNA(Ile).</text>
</comment>
<evidence type="ECO:0000256" key="11">
    <source>
        <dbReference type="ARBA" id="ARBA00022840"/>
    </source>
</evidence>
<keyword evidence="11" id="KW-0067">ATP-binding</keyword>
<dbReference type="InterPro" id="IPR009008">
    <property type="entry name" value="Val/Leu/Ile-tRNA-synth_edit"/>
</dbReference>
<dbReference type="PANTHER" id="PTHR42780">
    <property type="entry name" value="SOLEUCYL-TRNA SYNTHETASE"/>
    <property type="match status" value="1"/>
</dbReference>
<evidence type="ECO:0000256" key="15">
    <source>
        <dbReference type="ARBA" id="ARBA00048359"/>
    </source>
</evidence>
<accession>A0A554LHM8</accession>
<evidence type="ECO:0000256" key="13">
    <source>
        <dbReference type="ARBA" id="ARBA00023146"/>
    </source>
</evidence>
<feature type="domain" description="Methionyl/Valyl/Leucyl/Isoleucyl-tRNA synthetase anticodon-binding" evidence="18">
    <location>
        <begin position="692"/>
        <end position="829"/>
    </location>
</feature>
<dbReference type="SUPFAM" id="SSF47323">
    <property type="entry name" value="Anticodon-binding domain of a subclass of class I aminoacyl-tRNA synthetases"/>
    <property type="match status" value="1"/>
</dbReference>
<dbReference type="PRINTS" id="PR00984">
    <property type="entry name" value="TRNASYNTHILE"/>
</dbReference>
<keyword evidence="10" id="KW-0862">Zinc</keyword>
<evidence type="ECO:0000256" key="7">
    <source>
        <dbReference type="ARBA" id="ARBA00022598"/>
    </source>
</evidence>
<feature type="domain" description="Aminoacyl-tRNA synthetase class Ia" evidence="17">
    <location>
        <begin position="17"/>
        <end position="641"/>
    </location>
</feature>
<dbReference type="Pfam" id="PF00133">
    <property type="entry name" value="tRNA-synt_1"/>
    <property type="match status" value="1"/>
</dbReference>
<evidence type="ECO:0000256" key="6">
    <source>
        <dbReference type="ARBA" id="ARBA00022490"/>
    </source>
</evidence>
<evidence type="ECO:0000313" key="20">
    <source>
        <dbReference type="Proteomes" id="UP000315689"/>
    </source>
</evidence>
<dbReference type="EC" id="6.1.1.5" evidence="5 16"/>
<reference evidence="19 20" key="1">
    <citation type="submission" date="2017-07" db="EMBL/GenBank/DDBJ databases">
        <title>Mechanisms for carbon and nitrogen cycling indicate functional differentiation within the Candidate Phyla Radiation.</title>
        <authorList>
            <person name="Danczak R.E."/>
            <person name="Johnston M.D."/>
            <person name="Kenah C."/>
            <person name="Slattery M."/>
            <person name="Wrighton K.C."/>
            <person name="Wilkins M.J."/>
        </authorList>
    </citation>
    <scope>NUCLEOTIDE SEQUENCE [LARGE SCALE GENOMIC DNA]</scope>
    <source>
        <strain evidence="19">Licking1014_7</strain>
    </source>
</reference>
<comment type="similarity">
    <text evidence="3">Belongs to the class-I aminoacyl-tRNA synthetase family. IleS type 2 subfamily.</text>
</comment>
<dbReference type="PANTHER" id="PTHR42780:SF1">
    <property type="entry name" value="ISOLEUCINE--TRNA LIGASE, CYTOPLASMIC"/>
    <property type="match status" value="1"/>
</dbReference>
<dbReference type="InterPro" id="IPR014729">
    <property type="entry name" value="Rossmann-like_a/b/a_fold"/>
</dbReference>
<organism evidence="19 20">
    <name type="scientific">Candidatus Berkelbacteria bacterium Licking1014_7</name>
    <dbReference type="NCBI Taxonomy" id="2017147"/>
    <lineage>
        <taxon>Bacteria</taxon>
        <taxon>Candidatus Berkelbacteria</taxon>
    </lineage>
</organism>
<protein>
    <recommendedName>
        <fullName evidence="5 16">Isoleucine--tRNA ligase</fullName>
        <ecNumber evidence="5 16">6.1.1.5</ecNumber>
    </recommendedName>
</protein>
<evidence type="ECO:0000259" key="17">
    <source>
        <dbReference type="Pfam" id="PF00133"/>
    </source>
</evidence>
<comment type="cofactor">
    <cofactor evidence="1">
        <name>Zn(2+)</name>
        <dbReference type="ChEBI" id="CHEBI:29105"/>
    </cofactor>
</comment>
<evidence type="ECO:0000256" key="4">
    <source>
        <dbReference type="ARBA" id="ARBA00011245"/>
    </source>
</evidence>
<gene>
    <name evidence="19" type="ORF">CEN89_744</name>
</gene>
<comment type="subunit">
    <text evidence="4">Monomer.</text>
</comment>
<dbReference type="EMBL" id="VMGK01000034">
    <property type="protein sequence ID" value="TSC92350.1"/>
    <property type="molecule type" value="Genomic_DNA"/>
</dbReference>